<feature type="transmembrane region" description="Helical" evidence="2">
    <location>
        <begin position="188"/>
        <end position="211"/>
    </location>
</feature>
<feature type="transmembrane region" description="Helical" evidence="2">
    <location>
        <begin position="96"/>
        <end position="116"/>
    </location>
</feature>
<dbReference type="EMBL" id="VFRQ01000012">
    <property type="protein sequence ID" value="TPE42515.1"/>
    <property type="molecule type" value="Genomic_DNA"/>
</dbReference>
<keyword evidence="2" id="KW-0812">Transmembrane</keyword>
<comment type="caution">
    <text evidence="3">The sequence shown here is derived from an EMBL/GenBank/DDBJ whole genome shotgun (WGS) entry which is preliminary data.</text>
</comment>
<dbReference type="AlphaFoldDB" id="A0A501W1N9"/>
<dbReference type="RefSeq" id="WP_140623319.1">
    <property type="nucleotide sequence ID" value="NZ_VFRQ01000012.1"/>
</dbReference>
<feature type="transmembrane region" description="Helical" evidence="2">
    <location>
        <begin position="160"/>
        <end position="181"/>
    </location>
</feature>
<evidence type="ECO:0000256" key="2">
    <source>
        <dbReference type="SAM" id="Phobius"/>
    </source>
</evidence>
<feature type="transmembrane region" description="Helical" evidence="2">
    <location>
        <begin position="44"/>
        <end position="61"/>
    </location>
</feature>
<feature type="transmembrane region" description="Helical" evidence="2">
    <location>
        <begin position="362"/>
        <end position="393"/>
    </location>
</feature>
<feature type="transmembrane region" description="Helical" evidence="2">
    <location>
        <begin position="7"/>
        <end position="32"/>
    </location>
</feature>
<dbReference type="OrthoDB" id="833659at2"/>
<accession>A0A501W1N9</accession>
<name>A0A501W1N9_9BACT</name>
<evidence type="ECO:0000256" key="1">
    <source>
        <dbReference type="SAM" id="MobiDB-lite"/>
    </source>
</evidence>
<feature type="transmembrane region" description="Helical" evidence="2">
    <location>
        <begin position="128"/>
        <end position="148"/>
    </location>
</feature>
<feature type="transmembrane region" description="Helical" evidence="2">
    <location>
        <begin position="231"/>
        <end position="253"/>
    </location>
</feature>
<feature type="transmembrane region" description="Helical" evidence="2">
    <location>
        <begin position="73"/>
        <end position="90"/>
    </location>
</feature>
<evidence type="ECO:0000313" key="3">
    <source>
        <dbReference type="EMBL" id="TPE42515.1"/>
    </source>
</evidence>
<organism evidence="3 4">
    <name type="scientific">Pontibacter mangrovi</name>
    <dbReference type="NCBI Taxonomy" id="2589816"/>
    <lineage>
        <taxon>Bacteria</taxon>
        <taxon>Pseudomonadati</taxon>
        <taxon>Bacteroidota</taxon>
        <taxon>Cytophagia</taxon>
        <taxon>Cytophagales</taxon>
        <taxon>Hymenobacteraceae</taxon>
        <taxon>Pontibacter</taxon>
    </lineage>
</organism>
<proteinExistence type="predicted"/>
<dbReference type="Proteomes" id="UP000316727">
    <property type="component" value="Unassembled WGS sequence"/>
</dbReference>
<reference evidence="3 4" key="1">
    <citation type="submission" date="2019-06" db="EMBL/GenBank/DDBJ databases">
        <title>A novel bacterium of genus Pontibacter, isolated from marine sediment.</title>
        <authorList>
            <person name="Huang H."/>
            <person name="Mo K."/>
            <person name="Hu Y."/>
        </authorList>
    </citation>
    <scope>NUCLEOTIDE SEQUENCE [LARGE SCALE GENOMIC DNA]</scope>
    <source>
        <strain evidence="3 4">HB172049</strain>
    </source>
</reference>
<protein>
    <recommendedName>
        <fullName evidence="5">O-antigen ligase domain-containing protein</fullName>
    </recommendedName>
</protein>
<evidence type="ECO:0000313" key="4">
    <source>
        <dbReference type="Proteomes" id="UP000316727"/>
    </source>
</evidence>
<keyword evidence="2" id="KW-1133">Transmembrane helix</keyword>
<gene>
    <name evidence="3" type="ORF">FJM65_18105</name>
</gene>
<evidence type="ECO:0008006" key="5">
    <source>
        <dbReference type="Google" id="ProtNLM"/>
    </source>
</evidence>
<keyword evidence="2" id="KW-0472">Membrane</keyword>
<sequence length="431" mass="49938">MILFALSFLLILVFMFYQRYFIFALMLFFALFDMFDGFYKDEKVFAAIRYAVPLSLTVVYIFRYNVLRSRDQLLLLLFVYLLILLIYTPGDLVLSAKITTSIILTLLMIPIGRQLGAEIDFAKAFERFNRFLLIAIPVYVISANVFHFGESYSDDFSTGFLITSRMYLAPIVIFLAVHYVITNKENSLLLKLVDMAFILINICLIIIVTRRTSMGMLAVSLAVYTLFNRQLFFRMALMLVILGAALVFSYPLYEQRLNAQLEQRERIQNIDTYEEEGRYLETLFLMDFLENRARTTQVLFGDRPFDTLRFGNWYFGYDRAIHSDINMILYSTGVVGLLLFAAVFFRYFVAGIGGIPPEDKKLYYPLLLMFLIVLLPGRFIGTLTFAPLLMLLLSSAKYHTAEEELPEPEPEPTPSNEQAYYNSYLPKRTTI</sequence>
<feature type="region of interest" description="Disordered" evidence="1">
    <location>
        <begin position="403"/>
        <end position="431"/>
    </location>
</feature>
<feature type="transmembrane region" description="Helical" evidence="2">
    <location>
        <begin position="327"/>
        <end position="350"/>
    </location>
</feature>
<keyword evidence="4" id="KW-1185">Reference proteome</keyword>